<dbReference type="RefSeq" id="WP_229976297.1">
    <property type="nucleotide sequence ID" value="NZ_CP087133.1"/>
</dbReference>
<dbReference type="Proteomes" id="UP001278738">
    <property type="component" value="Unassembled WGS sequence"/>
</dbReference>
<evidence type="ECO:0000313" key="3">
    <source>
        <dbReference type="EMBL" id="MDX6186810.1"/>
    </source>
</evidence>
<reference evidence="3 5" key="1">
    <citation type="submission" date="2023-11" db="EMBL/GenBank/DDBJ databases">
        <title>Unpublished Manusciprt.</title>
        <authorList>
            <person name="Saticioglu I.B."/>
            <person name="Ay H."/>
            <person name="Ajmi N."/>
            <person name="Altun S."/>
            <person name="Duman M."/>
        </authorList>
    </citation>
    <scope>NUCLEOTIDE SEQUENCE</scope>
    <source>
        <strain evidence="2 5">Fl-33</strain>
        <strain evidence="3">Fl-77</strain>
    </source>
</reference>
<keyword evidence="5" id="KW-1185">Reference proteome</keyword>
<comment type="caution">
    <text evidence="3">The sequence shown here is derived from an EMBL/GenBank/DDBJ whole genome shotgun (WGS) entry which is preliminary data.</text>
</comment>
<feature type="signal peptide" evidence="1">
    <location>
        <begin position="1"/>
        <end position="21"/>
    </location>
</feature>
<evidence type="ECO:0000313" key="5">
    <source>
        <dbReference type="Proteomes" id="UP001278738"/>
    </source>
</evidence>
<gene>
    <name evidence="2" type="ORF">SGQ18_13205</name>
    <name evidence="3" type="ORF">SGQ44_13665</name>
</gene>
<proteinExistence type="predicted"/>
<protein>
    <recommendedName>
        <fullName evidence="6">DUF4595 domain-containing protein</fullName>
    </recommendedName>
</protein>
<organism evidence="3 4">
    <name type="scientific">Flavobacterium flavipigmentatum</name>
    <dbReference type="NCBI Taxonomy" id="2893884"/>
    <lineage>
        <taxon>Bacteria</taxon>
        <taxon>Pseudomonadati</taxon>
        <taxon>Bacteroidota</taxon>
        <taxon>Flavobacteriia</taxon>
        <taxon>Flavobacteriales</taxon>
        <taxon>Flavobacteriaceae</taxon>
        <taxon>Flavobacterium</taxon>
    </lineage>
</organism>
<accession>A0AAJ2VYU5</accession>
<evidence type="ECO:0008006" key="6">
    <source>
        <dbReference type="Google" id="ProtNLM"/>
    </source>
</evidence>
<keyword evidence="1" id="KW-0732">Signal</keyword>
<dbReference type="AlphaFoldDB" id="A0AAJ2VYU5"/>
<dbReference type="EMBL" id="JAWXVG010000006">
    <property type="protein sequence ID" value="MDX6183121.1"/>
    <property type="molecule type" value="Genomic_DNA"/>
</dbReference>
<dbReference type="Proteomes" id="UP001270053">
    <property type="component" value="Unassembled WGS sequence"/>
</dbReference>
<sequence length="251" mass="27889">MKKILCLFGAVALMLTSCSSDDDKTSSEENVVLLPKTEKYTYATNPQENSIVTYSYDGNKIVSLTYNTGEKTVFTYTENLITKAVYTETYEGAMRIFTTTFTYDNGKLKSSFQVGSANSLNKRRTYTYNANGTISTVTVLINPTTQLETQDSSSTLTLDASGNIVKAEFNDLTTIIEYDTKNNPFRNVLGFTSLLDSDIFDKDVNSVNNIAKVIEKSGAVIEGTTTYTNSYNSDNYLIKSVSGNETYEYTY</sequence>
<dbReference type="PROSITE" id="PS51257">
    <property type="entry name" value="PROKAR_LIPOPROTEIN"/>
    <property type="match status" value="1"/>
</dbReference>
<name>A0AAJ2VYU5_9FLAO</name>
<evidence type="ECO:0000313" key="4">
    <source>
        <dbReference type="Proteomes" id="UP001270053"/>
    </source>
</evidence>
<evidence type="ECO:0000313" key="2">
    <source>
        <dbReference type="EMBL" id="MDX6183121.1"/>
    </source>
</evidence>
<evidence type="ECO:0000256" key="1">
    <source>
        <dbReference type="SAM" id="SignalP"/>
    </source>
</evidence>
<dbReference type="Gene3D" id="2.180.10.10">
    <property type="entry name" value="RHS repeat-associated core"/>
    <property type="match status" value="1"/>
</dbReference>
<dbReference type="EMBL" id="JAWXVH010000007">
    <property type="protein sequence ID" value="MDX6186810.1"/>
    <property type="molecule type" value="Genomic_DNA"/>
</dbReference>
<feature type="chain" id="PRO_5042470266" description="DUF4595 domain-containing protein" evidence="1">
    <location>
        <begin position="22"/>
        <end position="251"/>
    </location>
</feature>